<proteinExistence type="inferred from homology"/>
<dbReference type="PANTHER" id="PTHR43649">
    <property type="entry name" value="ARABINOSE-BINDING PROTEIN-RELATED"/>
    <property type="match status" value="1"/>
</dbReference>
<comment type="similarity">
    <text evidence="1">Belongs to the bacterial solute-binding protein 1 family.</text>
</comment>
<dbReference type="InterPro" id="IPR006059">
    <property type="entry name" value="SBP"/>
</dbReference>
<feature type="chain" id="PRO_5045997373" evidence="3">
    <location>
        <begin position="29"/>
        <end position="422"/>
    </location>
</feature>
<evidence type="ECO:0000256" key="1">
    <source>
        <dbReference type="ARBA" id="ARBA00008520"/>
    </source>
</evidence>
<sequence>MVMQLKRSRALVGTGILLAGVMALGGCAATETPEEPQEVDWYVNITGTLTEAVYQSVIDDFNVEHPNVTVRLLNSGGQDYATFLATLVASGNAPDVVGSTPITPDNEEQFVDLSDEAWAQEAAAEPGLGQAGLFGDAIYYVPTAYQISGVFFYNKTMFEDAGITELPTTWEEVDEAAAALKAAGYVPIATSGGFVPGAQLRMQAYQEFMDDGDQWLEDRYAGDATFVDSAWQNVLERTQRWIQEGYVRSDALGLDYGTVAADFATGGYGMFPIGSFLNANVDQATDPADIGVFPLPSSSSDDLPPRAVNPTMGWSVLTAGRHEDAGRTLVEFLSTDSDAINILVKADGGLSPYTSFEMSPLLTELQDLGDASTPISFERGDNVPPPGFPQGVLSLSQKLFTGSSPADIAAEMDQWWTSNVGQ</sequence>
<dbReference type="Pfam" id="PF01547">
    <property type="entry name" value="SBP_bac_1"/>
    <property type="match status" value="1"/>
</dbReference>
<evidence type="ECO:0000313" key="5">
    <source>
        <dbReference type="Proteomes" id="UP001205337"/>
    </source>
</evidence>
<evidence type="ECO:0000256" key="2">
    <source>
        <dbReference type="ARBA" id="ARBA00022448"/>
    </source>
</evidence>
<gene>
    <name evidence="4" type="ORF">NUH29_11090</name>
</gene>
<dbReference type="EMBL" id="JANTHX010000007">
    <property type="protein sequence ID" value="MCS0500090.1"/>
    <property type="molecule type" value="Genomic_DNA"/>
</dbReference>
<dbReference type="Gene3D" id="3.40.190.10">
    <property type="entry name" value="Periplasmic binding protein-like II"/>
    <property type="match status" value="2"/>
</dbReference>
<keyword evidence="5" id="KW-1185">Reference proteome</keyword>
<comment type="caution">
    <text evidence="4">The sequence shown here is derived from an EMBL/GenBank/DDBJ whole genome shotgun (WGS) entry which is preliminary data.</text>
</comment>
<evidence type="ECO:0000256" key="3">
    <source>
        <dbReference type="SAM" id="SignalP"/>
    </source>
</evidence>
<reference evidence="4 5" key="1">
    <citation type="submission" date="2022-08" db="EMBL/GenBank/DDBJ databases">
        <authorList>
            <person name="Li F."/>
        </authorList>
    </citation>
    <scope>NUCLEOTIDE SEQUENCE [LARGE SCALE GENOMIC DNA]</scope>
    <source>
        <strain evidence="4 5">10F1B-8-1</strain>
    </source>
</reference>
<dbReference type="SUPFAM" id="SSF53850">
    <property type="entry name" value="Periplasmic binding protein-like II"/>
    <property type="match status" value="1"/>
</dbReference>
<dbReference type="PANTHER" id="PTHR43649:SF29">
    <property type="entry name" value="OSMOPROTECTIVE COMPOUNDS-BINDING PROTEIN GGTB"/>
    <property type="match status" value="1"/>
</dbReference>
<organism evidence="4 5">
    <name type="scientific">Protaetiibacter mangrovi</name>
    <dbReference type="NCBI Taxonomy" id="2970926"/>
    <lineage>
        <taxon>Bacteria</taxon>
        <taxon>Bacillati</taxon>
        <taxon>Actinomycetota</taxon>
        <taxon>Actinomycetes</taxon>
        <taxon>Micrococcales</taxon>
        <taxon>Microbacteriaceae</taxon>
        <taxon>Protaetiibacter</taxon>
    </lineage>
</organism>
<accession>A0ABT1ZHB5</accession>
<dbReference type="InterPro" id="IPR050490">
    <property type="entry name" value="Bact_solute-bd_prot1"/>
</dbReference>
<keyword evidence="2" id="KW-0813">Transport</keyword>
<evidence type="ECO:0000313" key="4">
    <source>
        <dbReference type="EMBL" id="MCS0500090.1"/>
    </source>
</evidence>
<protein>
    <submittedName>
        <fullName evidence="4">Extracellular solute-binding protein</fullName>
    </submittedName>
</protein>
<dbReference type="RefSeq" id="WP_258799186.1">
    <property type="nucleotide sequence ID" value="NZ_JANTHX010000007.1"/>
</dbReference>
<keyword evidence="3" id="KW-0732">Signal</keyword>
<feature type="signal peptide" evidence="3">
    <location>
        <begin position="1"/>
        <end position="28"/>
    </location>
</feature>
<name>A0ABT1ZHB5_9MICO</name>
<dbReference type="PROSITE" id="PS51257">
    <property type="entry name" value="PROKAR_LIPOPROTEIN"/>
    <property type="match status" value="1"/>
</dbReference>
<dbReference type="Proteomes" id="UP001205337">
    <property type="component" value="Unassembled WGS sequence"/>
</dbReference>